<dbReference type="Proteomes" id="UP000526302">
    <property type="component" value="Unassembled WGS sequence"/>
</dbReference>
<gene>
    <name evidence="2" type="ORF">GX950_01115</name>
</gene>
<comment type="caution">
    <text evidence="2">The sequence shown here is derived from an EMBL/GenBank/DDBJ whole genome shotgun (WGS) entry which is preliminary data.</text>
</comment>
<dbReference type="Gene3D" id="3.90.1010.10">
    <property type="match status" value="1"/>
</dbReference>
<dbReference type="GO" id="GO:0051536">
    <property type="term" value="F:iron-sulfur cluster binding"/>
    <property type="evidence" value="ECO:0007669"/>
    <property type="project" value="InterPro"/>
</dbReference>
<sequence length="139" mass="15941">MKLEGNDWFYSKEVKKHFMKPQKFLKNENEIKNFNGYGKVGNMKCGDMMEFWIKVKNDKIIDVRWKTFGCASAIASTSMLAKMLTEKKGMKIEKALTLTGTDIMKRLGGLPKIKIHCSILGDQALREAIKNYLENQKNG</sequence>
<feature type="domain" description="NIF system FeS cluster assembly NifU N-terminal" evidence="1">
    <location>
        <begin position="10"/>
        <end position="137"/>
    </location>
</feature>
<dbReference type="AlphaFoldDB" id="A0A7K4BYT5"/>
<dbReference type="InterPro" id="IPR002871">
    <property type="entry name" value="NIF_FeS_clus_asmbl_NifU_N"/>
</dbReference>
<reference evidence="2 3" key="1">
    <citation type="journal article" date="2020" name="Biotechnol. Biofuels">
        <title>New insights from the biogas microbiome by comprehensive genome-resolved metagenomics of nearly 1600 species originating from multiple anaerobic digesters.</title>
        <authorList>
            <person name="Campanaro S."/>
            <person name="Treu L."/>
            <person name="Rodriguez-R L.M."/>
            <person name="Kovalovszki A."/>
            <person name="Ziels R.M."/>
            <person name="Maus I."/>
            <person name="Zhu X."/>
            <person name="Kougias P.G."/>
            <person name="Basile A."/>
            <person name="Luo G."/>
            <person name="Schluter A."/>
            <person name="Konstantinidis K.T."/>
            <person name="Angelidaki I."/>
        </authorList>
    </citation>
    <scope>NUCLEOTIDE SEQUENCE [LARGE SCALE GENOMIC DNA]</scope>
    <source>
        <strain evidence="2">AS22ysBPME_79</strain>
    </source>
</reference>
<proteinExistence type="predicted"/>
<organism evidence="2 3">
    <name type="scientific">Candidatus Iainarchaeum sp</name>
    <dbReference type="NCBI Taxonomy" id="3101447"/>
    <lineage>
        <taxon>Archaea</taxon>
        <taxon>Candidatus Iainarchaeota</taxon>
        <taxon>Candidatus Iainarchaeia</taxon>
        <taxon>Candidatus Iainarchaeales</taxon>
        <taxon>Candidatus Iainarchaeaceae</taxon>
        <taxon>Candidatus Iainarchaeum</taxon>
    </lineage>
</organism>
<evidence type="ECO:0000313" key="2">
    <source>
        <dbReference type="EMBL" id="NMA44397.1"/>
    </source>
</evidence>
<accession>A0A7K4BYT5</accession>
<dbReference type="CDD" id="cd06664">
    <property type="entry name" value="IscU_like"/>
    <property type="match status" value="1"/>
</dbReference>
<dbReference type="GO" id="GO:0005506">
    <property type="term" value="F:iron ion binding"/>
    <property type="evidence" value="ECO:0007669"/>
    <property type="project" value="InterPro"/>
</dbReference>
<evidence type="ECO:0000313" key="3">
    <source>
        <dbReference type="Proteomes" id="UP000526302"/>
    </source>
</evidence>
<dbReference type="EMBL" id="JAAZKV010000009">
    <property type="protein sequence ID" value="NMA44397.1"/>
    <property type="molecule type" value="Genomic_DNA"/>
</dbReference>
<protein>
    <recommendedName>
        <fullName evidence="1">NIF system FeS cluster assembly NifU N-terminal domain-containing protein</fullName>
    </recommendedName>
</protein>
<dbReference type="Pfam" id="PF01592">
    <property type="entry name" value="NifU_N"/>
    <property type="match status" value="1"/>
</dbReference>
<dbReference type="SUPFAM" id="SSF82649">
    <property type="entry name" value="SufE/NifU"/>
    <property type="match status" value="1"/>
</dbReference>
<dbReference type="PANTHER" id="PTHR10093">
    <property type="entry name" value="IRON-SULFUR CLUSTER ASSEMBLY ENZYME NIFU HOMOLOG"/>
    <property type="match status" value="1"/>
</dbReference>
<dbReference type="GO" id="GO:0016226">
    <property type="term" value="P:iron-sulfur cluster assembly"/>
    <property type="evidence" value="ECO:0007669"/>
    <property type="project" value="InterPro"/>
</dbReference>
<evidence type="ECO:0000259" key="1">
    <source>
        <dbReference type="Pfam" id="PF01592"/>
    </source>
</evidence>
<name>A0A7K4BYT5_9ARCH</name>